<organism evidence="1 2">
    <name type="scientific">Ditylenchus destructor</name>
    <dbReference type="NCBI Taxonomy" id="166010"/>
    <lineage>
        <taxon>Eukaryota</taxon>
        <taxon>Metazoa</taxon>
        <taxon>Ecdysozoa</taxon>
        <taxon>Nematoda</taxon>
        <taxon>Chromadorea</taxon>
        <taxon>Rhabditida</taxon>
        <taxon>Tylenchina</taxon>
        <taxon>Tylenchomorpha</taxon>
        <taxon>Sphaerularioidea</taxon>
        <taxon>Anguinidae</taxon>
        <taxon>Anguininae</taxon>
        <taxon>Ditylenchus</taxon>
    </lineage>
</organism>
<sequence>MELFPFRGQPLNRASPRQWREELNGMRRALERFSFVDQKHIVGVRAPRFAPAGDVQFRELQVLNFGYDASAQVSGDEGPFWPQTLDFRPPWRCVRGQCPVERFPSIWQFPVSRFQREGQTVNDTYNLNEALKPGDTSSDVLALLKDNFHHSVNSKKAPFVISLDANTLRVIPDLGVVTALESFLEYVLDREDVYVVTMSQALKWLRRPTKLAKVANFASWECKIKNRQGVLPCENPSTCTFSALGEDTSPYQESGNTPRMASEAYSFRVCGSCPLVYPTLQDPTGNGNQRRRP</sequence>
<gene>
    <name evidence="1" type="ORF">DdX_09713</name>
</gene>
<dbReference type="PANTHER" id="PTHR45985">
    <property type="match status" value="1"/>
</dbReference>
<dbReference type="AlphaFoldDB" id="A0AAD4R5U7"/>
<evidence type="ECO:0000313" key="2">
    <source>
        <dbReference type="Proteomes" id="UP001201812"/>
    </source>
</evidence>
<name>A0AAD4R5U7_9BILA</name>
<dbReference type="PANTHER" id="PTHR45985:SF3">
    <property type="entry name" value="CHITIN DEACETYLASE-LIKE 4"/>
    <property type="match status" value="1"/>
</dbReference>
<dbReference type="EMBL" id="JAKKPZ010000019">
    <property type="protein sequence ID" value="KAI1712170.1"/>
    <property type="molecule type" value="Genomic_DNA"/>
</dbReference>
<evidence type="ECO:0000313" key="1">
    <source>
        <dbReference type="EMBL" id="KAI1712170.1"/>
    </source>
</evidence>
<accession>A0AAD4R5U7</accession>
<dbReference type="SUPFAM" id="SSF88713">
    <property type="entry name" value="Glycoside hydrolase/deacetylase"/>
    <property type="match status" value="1"/>
</dbReference>
<dbReference type="GO" id="GO:0005975">
    <property type="term" value="P:carbohydrate metabolic process"/>
    <property type="evidence" value="ECO:0007669"/>
    <property type="project" value="InterPro"/>
</dbReference>
<dbReference type="InterPro" id="IPR052740">
    <property type="entry name" value="CE4"/>
</dbReference>
<comment type="caution">
    <text evidence="1">The sequence shown here is derived from an EMBL/GenBank/DDBJ whole genome shotgun (WGS) entry which is preliminary data.</text>
</comment>
<proteinExistence type="predicted"/>
<protein>
    <submittedName>
        <fullName evidence="1">EB module family protein</fullName>
    </submittedName>
</protein>
<keyword evidence="2" id="KW-1185">Reference proteome</keyword>
<dbReference type="Gene3D" id="3.20.20.370">
    <property type="entry name" value="Glycoside hydrolase/deacetylase"/>
    <property type="match status" value="1"/>
</dbReference>
<reference evidence="1" key="1">
    <citation type="submission" date="2022-01" db="EMBL/GenBank/DDBJ databases">
        <title>Genome Sequence Resource for Two Populations of Ditylenchus destructor, the Migratory Endoparasitic Phytonematode.</title>
        <authorList>
            <person name="Zhang H."/>
            <person name="Lin R."/>
            <person name="Xie B."/>
        </authorList>
    </citation>
    <scope>NUCLEOTIDE SEQUENCE</scope>
    <source>
        <strain evidence="1">BazhouSP</strain>
    </source>
</reference>
<dbReference type="InterPro" id="IPR011330">
    <property type="entry name" value="Glyco_hydro/deAcase_b/a-brl"/>
</dbReference>
<dbReference type="Proteomes" id="UP001201812">
    <property type="component" value="Unassembled WGS sequence"/>
</dbReference>